<evidence type="ECO:0008006" key="4">
    <source>
        <dbReference type="Google" id="ProtNLM"/>
    </source>
</evidence>
<proteinExistence type="predicted"/>
<feature type="region of interest" description="Disordered" evidence="1">
    <location>
        <begin position="38"/>
        <end position="229"/>
    </location>
</feature>
<feature type="region of interest" description="Disordered" evidence="1">
    <location>
        <begin position="243"/>
        <end position="272"/>
    </location>
</feature>
<feature type="compositionally biased region" description="Polar residues" evidence="1">
    <location>
        <begin position="421"/>
        <end position="442"/>
    </location>
</feature>
<dbReference type="EMBL" id="CABDUW010000360">
    <property type="protein sequence ID" value="VTJ67053.1"/>
    <property type="molecule type" value="Genomic_DNA"/>
</dbReference>
<protein>
    <recommendedName>
        <fullName evidence="4">PGC-1 and ERR-induced regulator in muscle protein 1</fullName>
    </recommendedName>
</protein>
<dbReference type="PANTHER" id="PTHR47282:SF1">
    <property type="entry name" value="PGC-1 AND ERR-INDUCED REGULATOR IN MUSCLE PROTEIN 1"/>
    <property type="match status" value="1"/>
</dbReference>
<dbReference type="AlphaFoldDB" id="A0A5E4BBN4"/>
<feature type="compositionally biased region" description="Polar residues" evidence="1">
    <location>
        <begin position="461"/>
        <end position="480"/>
    </location>
</feature>
<feature type="compositionally biased region" description="Pro residues" evidence="1">
    <location>
        <begin position="148"/>
        <end position="159"/>
    </location>
</feature>
<comment type="caution">
    <text evidence="2">The sequence shown here is derived from an EMBL/GenBank/DDBJ whole genome shotgun (WGS) entry which is preliminary data.</text>
</comment>
<evidence type="ECO:0000313" key="3">
    <source>
        <dbReference type="Proteomes" id="UP000335636"/>
    </source>
</evidence>
<dbReference type="GO" id="GO:0014850">
    <property type="term" value="P:response to muscle activity"/>
    <property type="evidence" value="ECO:0007669"/>
    <property type="project" value="TreeGrafter"/>
</dbReference>
<dbReference type="InterPro" id="IPR043442">
    <property type="entry name" value="Perm1"/>
</dbReference>
<dbReference type="GO" id="GO:0006355">
    <property type="term" value="P:regulation of DNA-templated transcription"/>
    <property type="evidence" value="ECO:0007669"/>
    <property type="project" value="InterPro"/>
</dbReference>
<dbReference type="PANTHER" id="PTHR47282">
    <property type="entry name" value="PGC-1 AND ERR-INDUCED REGULATOR IN MUSCLE PROTEIN 1"/>
    <property type="match status" value="1"/>
</dbReference>
<evidence type="ECO:0000256" key="1">
    <source>
        <dbReference type="SAM" id="MobiDB-lite"/>
    </source>
</evidence>
<dbReference type="GO" id="GO:0005634">
    <property type="term" value="C:nucleus"/>
    <property type="evidence" value="ECO:0007669"/>
    <property type="project" value="TreeGrafter"/>
</dbReference>
<dbReference type="GO" id="GO:0005737">
    <property type="term" value="C:cytoplasm"/>
    <property type="evidence" value="ECO:0007669"/>
    <property type="project" value="TreeGrafter"/>
</dbReference>
<accession>A0A5E4BBN4</accession>
<gene>
    <name evidence="2" type="ORF">MONAX_5E008640</name>
</gene>
<sequence>MMDNFQYSVQLSDRDWAEFSATADECGLLQAGLASGDELLSSDIDPGDSSGSSPPGPPPLLTGQLAPRRRDCQSCEEEDAVATGQLVRRSQGEPVLALGPGQQAAGTSAQSEALLSLGSGAAPPGQCSVLPRSAASREEMQRLLQSPAPSPPGEPPRSPESPGFGPTSQKPPDSPGAPARSPGRKKRRTVGAKGGGRSGAPGPAVAHLGSLLPTETRPEEGTGLAGSRGKGFVAGAAKLTAGAQQDTLEPDSAGAPELSVRPPEHAASPGPGWGLCTPVPVTEQGTDQIRITPRAELHTVSISVQETHPNVSLAKPDVALSTPASKPQIDMGLSIPACKIQPNMNLCMLDSEPQPDVAFSAPASKPQSDMASSTPASEPPPNVGLSMPASESQPNVALSVPASKPHSDVTLSTPACKPQPNMASSTSPSESLPNMDLSTPVSKLQPDEALSTPASKPQPDTAMSTSASEPQRVQIGSTPVSTPRVCVDLHAAAVDSSTLVSVALPCTALPHSVSKAESEAPVSTPAPRASAAEPSWAPVPQAGSDTVGTEVIVPPGGPQEKPREQPSEGTPGPPEGEPLQGPMQAPKRKKVRFSTAVPRLEEKPRSAGAEGPPSPVTPRPSALRMAMGGHEGSAAWNAVAVGPRPPQPRILKHLPPPAPSASVRPGLGSSFAVTLPEAYEFFFCDTIEEEDESVAEEGASQAVGEVQWPDTCEFFFRDFQGQMPQHQGCCSPAAAPPPRVEAVPVAPPGDLVPISIPEAYEHFLEEDGFGGVLPSLLQLRASEHPREAGPRISPEPSPATVEQLSLAVRRAGELCSPLASSPFSQNDMCLVFVAFATWAVRTSDLHTPDAWKTVLLANIGTISAIRYFRRRVRRGRSPSRSCSRSPSPTS</sequence>
<feature type="region of interest" description="Disordered" evidence="1">
    <location>
        <begin position="511"/>
        <end position="621"/>
    </location>
</feature>
<feature type="region of interest" description="Disordered" evidence="1">
    <location>
        <begin position="357"/>
        <end position="480"/>
    </location>
</feature>
<reference evidence="2" key="1">
    <citation type="submission" date="2019-04" db="EMBL/GenBank/DDBJ databases">
        <authorList>
            <person name="Alioto T."/>
            <person name="Alioto T."/>
        </authorList>
    </citation>
    <scope>NUCLEOTIDE SEQUENCE [LARGE SCALE GENOMIC DNA]</scope>
</reference>
<name>A0A5E4BBN4_MARMO</name>
<feature type="compositionally biased region" description="Polar residues" evidence="1">
    <location>
        <begin position="104"/>
        <end position="113"/>
    </location>
</feature>
<feature type="compositionally biased region" description="Low complexity" evidence="1">
    <location>
        <begin position="39"/>
        <end position="53"/>
    </location>
</feature>
<keyword evidence="3" id="KW-1185">Reference proteome</keyword>
<feature type="compositionally biased region" description="Polar residues" evidence="1">
    <location>
        <begin position="365"/>
        <end position="376"/>
    </location>
</feature>
<organism evidence="2 3">
    <name type="scientific">Marmota monax</name>
    <name type="common">Woodchuck</name>
    <dbReference type="NCBI Taxonomy" id="9995"/>
    <lineage>
        <taxon>Eukaryota</taxon>
        <taxon>Metazoa</taxon>
        <taxon>Chordata</taxon>
        <taxon>Craniata</taxon>
        <taxon>Vertebrata</taxon>
        <taxon>Euteleostomi</taxon>
        <taxon>Mammalia</taxon>
        <taxon>Eutheria</taxon>
        <taxon>Euarchontoglires</taxon>
        <taxon>Glires</taxon>
        <taxon>Rodentia</taxon>
        <taxon>Sciuromorpha</taxon>
        <taxon>Sciuridae</taxon>
        <taxon>Xerinae</taxon>
        <taxon>Marmotini</taxon>
        <taxon>Marmota</taxon>
    </lineage>
</organism>
<evidence type="ECO:0000313" key="2">
    <source>
        <dbReference type="EMBL" id="VTJ67053.1"/>
    </source>
</evidence>
<dbReference type="Proteomes" id="UP000335636">
    <property type="component" value="Unassembled WGS sequence"/>
</dbReference>